<dbReference type="Pfam" id="PF23580">
    <property type="entry name" value="Znf_XAF1_N"/>
    <property type="match status" value="1"/>
</dbReference>
<keyword evidence="9" id="KW-1185">Reference proteome</keyword>
<comment type="caution">
    <text evidence="8">The sequence shown here is derived from an EMBL/GenBank/DDBJ whole genome shotgun (WGS) entry which is preliminary data.</text>
</comment>
<proteinExistence type="inferred from homology"/>
<accession>A0A433QA56</accession>
<dbReference type="Pfam" id="PF24503">
    <property type="entry name" value="DUF7590"/>
    <property type="match status" value="1"/>
</dbReference>
<feature type="domain" description="DUF7590" evidence="6">
    <location>
        <begin position="232"/>
        <end position="326"/>
    </location>
</feature>
<dbReference type="Pfam" id="PF03152">
    <property type="entry name" value="UFD1_N1"/>
    <property type="match status" value="1"/>
</dbReference>
<dbReference type="Gene3D" id="2.40.40.50">
    <property type="entry name" value="Ubiquitin fusion degradation protein UFD1, N-terminal domain"/>
    <property type="match status" value="1"/>
</dbReference>
<dbReference type="GO" id="GO:0006511">
    <property type="term" value="P:ubiquitin-dependent protein catabolic process"/>
    <property type="evidence" value="ECO:0007669"/>
    <property type="project" value="InterPro"/>
</dbReference>
<evidence type="ECO:0000313" key="9">
    <source>
        <dbReference type="Proteomes" id="UP000274822"/>
    </source>
</evidence>
<evidence type="ECO:0000259" key="4">
    <source>
        <dbReference type="Pfam" id="PF16558"/>
    </source>
</evidence>
<dbReference type="InterPro" id="IPR055418">
    <property type="entry name" value="UFD1_N2"/>
</dbReference>
<evidence type="ECO:0000259" key="5">
    <source>
        <dbReference type="Pfam" id="PF21366"/>
    </source>
</evidence>
<organism evidence="8 9">
    <name type="scientific">Jimgerdemannia flammicorona</name>
    <dbReference type="NCBI Taxonomy" id="994334"/>
    <lineage>
        <taxon>Eukaryota</taxon>
        <taxon>Fungi</taxon>
        <taxon>Fungi incertae sedis</taxon>
        <taxon>Mucoromycota</taxon>
        <taxon>Mucoromycotina</taxon>
        <taxon>Endogonomycetes</taxon>
        <taxon>Endogonales</taxon>
        <taxon>Endogonaceae</taxon>
        <taxon>Jimgerdemannia</taxon>
    </lineage>
</organism>
<evidence type="ECO:0000259" key="7">
    <source>
        <dbReference type="Pfam" id="PF24842"/>
    </source>
</evidence>
<dbReference type="Pfam" id="PF21366">
    <property type="entry name" value="TRAFD1-XIAF1_ZnF"/>
    <property type="match status" value="1"/>
</dbReference>
<dbReference type="InterPro" id="IPR049439">
    <property type="entry name" value="TRAFD1-XIAF1_Znf"/>
</dbReference>
<name>A0A433QA56_9FUNG</name>
<comment type="similarity">
    <text evidence="1">Belongs to the UFD1 family.</text>
</comment>
<dbReference type="Gene3D" id="2.60.120.380">
    <property type="match status" value="1"/>
</dbReference>
<dbReference type="InterPro" id="IPR055417">
    <property type="entry name" value="UFD1_N1"/>
</dbReference>
<protein>
    <submittedName>
        <fullName evidence="8">Ubiquitin fusion degradation protein UFD1-domain-containing protein</fullName>
    </submittedName>
</protein>
<dbReference type="InterPro" id="IPR042556">
    <property type="entry name" value="AZUL_sf"/>
</dbReference>
<dbReference type="GO" id="GO:0031593">
    <property type="term" value="F:polyubiquitin modification-dependent protein binding"/>
    <property type="evidence" value="ECO:0007669"/>
    <property type="project" value="TreeGrafter"/>
</dbReference>
<dbReference type="InterPro" id="IPR004854">
    <property type="entry name" value="Ufd1-like"/>
</dbReference>
<feature type="domain" description="Ubiquitin fusion degradation protein UFD1 N-terminal subdomain 2" evidence="7">
    <location>
        <begin position="127"/>
        <end position="202"/>
    </location>
</feature>
<dbReference type="Pfam" id="PF16558">
    <property type="entry name" value="AZUL"/>
    <property type="match status" value="1"/>
</dbReference>
<dbReference type="GO" id="GO:0034098">
    <property type="term" value="C:VCP-NPL4-UFD1 AAA ATPase complex"/>
    <property type="evidence" value="ECO:0007669"/>
    <property type="project" value="TreeGrafter"/>
</dbReference>
<feature type="domain" description="Ubiquitin fusion degradation protein UFD1 N-terminal subdomain 1" evidence="3">
    <location>
        <begin position="69"/>
        <end position="126"/>
    </location>
</feature>
<dbReference type="InterPro" id="IPR032353">
    <property type="entry name" value="AZUL"/>
</dbReference>
<feature type="domain" description="TRAFD1/XAF1 zinc finger" evidence="5">
    <location>
        <begin position="484"/>
        <end position="516"/>
    </location>
</feature>
<dbReference type="Pfam" id="PF24842">
    <property type="entry name" value="UFD1_N2"/>
    <property type="match status" value="1"/>
</dbReference>
<dbReference type="PANTHER" id="PTHR12555:SF15">
    <property type="entry name" value="FUSION DEGRADATION PROTEIN (UFD1), PUTATIVE (AFU_ORTHOLOGUE AFUA_4G04640)-RELATED"/>
    <property type="match status" value="1"/>
</dbReference>
<evidence type="ECO:0000313" key="8">
    <source>
        <dbReference type="EMBL" id="RUS26651.1"/>
    </source>
</evidence>
<feature type="domain" description="Ubiquitin-protein ligase E3A N-terminal zinc-binding" evidence="4">
    <location>
        <begin position="575"/>
        <end position="612"/>
    </location>
</feature>
<dbReference type="Gene3D" id="3.10.330.10">
    <property type="match status" value="1"/>
</dbReference>
<dbReference type="EMBL" id="RBNJ01009967">
    <property type="protein sequence ID" value="RUS26651.1"/>
    <property type="molecule type" value="Genomic_DNA"/>
</dbReference>
<reference evidence="8 9" key="1">
    <citation type="journal article" date="2018" name="New Phytol.">
        <title>Phylogenomics of Endogonaceae and evolution of mycorrhizas within Mucoromycota.</title>
        <authorList>
            <person name="Chang Y."/>
            <person name="Desiro A."/>
            <person name="Na H."/>
            <person name="Sandor L."/>
            <person name="Lipzen A."/>
            <person name="Clum A."/>
            <person name="Barry K."/>
            <person name="Grigoriev I.V."/>
            <person name="Martin F.M."/>
            <person name="Stajich J.E."/>
            <person name="Smith M.E."/>
            <person name="Bonito G."/>
            <person name="Spatafora J.W."/>
        </authorList>
    </citation>
    <scope>NUCLEOTIDE SEQUENCE [LARGE SCALE GENOMIC DNA]</scope>
    <source>
        <strain evidence="8 9">AD002</strain>
    </source>
</reference>
<dbReference type="GO" id="GO:0036503">
    <property type="term" value="P:ERAD pathway"/>
    <property type="evidence" value="ECO:0007669"/>
    <property type="project" value="TreeGrafter"/>
</dbReference>
<dbReference type="Proteomes" id="UP000274822">
    <property type="component" value="Unassembled WGS sequence"/>
</dbReference>
<evidence type="ECO:0000259" key="3">
    <source>
        <dbReference type="Pfam" id="PF03152"/>
    </source>
</evidence>
<dbReference type="PANTHER" id="PTHR12555">
    <property type="entry name" value="UBIQUITIN FUSION DEGRADATON PROTEIN 1"/>
    <property type="match status" value="1"/>
</dbReference>
<evidence type="ECO:0000259" key="6">
    <source>
        <dbReference type="Pfam" id="PF24503"/>
    </source>
</evidence>
<dbReference type="AlphaFoldDB" id="A0A433QA56"/>
<gene>
    <name evidence="8" type="ORF">BC938DRAFT_484305</name>
</gene>
<dbReference type="InterPro" id="IPR056012">
    <property type="entry name" value="DUF7590"/>
</dbReference>
<dbReference type="Gene3D" id="6.10.130.10">
    <property type="entry name" value="Ubiquitin-protein ligase E3A, N-terminal zinc-binding domain (AZUL)"/>
    <property type="match status" value="1"/>
</dbReference>
<sequence length="687" mass="75905">MSILSWSKSLRVGPLRSALDAGDKILLPPSVLEEFMAATGTPAQPYPDPFESYMPRIATPPPHQPRPTLPSPLTFQILNPKTRFINHGGVKEFSSDEGICHLPAWMLNSLDLKEGDTITLRLKELPKGTWARFRSMSANSRDILDFRAVFESHLRANYNTLTKGDILSVRHGNKRYEFLVEELKPADAVCVTDTDLEVDIEPLAEEAVAAASMAPNGRGVVGGLLDKQVVVVGEVAAGNVEEGEYRYFRLKDIDHGQGQGLRIKIAVESGDIDLLISSDPHPTLTSHIWSSLTTTPTHQVHVPPTDTSFATITDLHIGVHAFKGPAAFTLSTSYASVSDPNVPHTLSSSSVDPNANQPGYSRCANCGSWVPERTIALHEGFCARNNIKCEKCEKVMKKGSEEAERHWHCDICDKSGDISEKDKHIDHFHMPRDCSCGTLTESYPVLALHRRTTCPDRLIMCRYCHNLLPQGDPPTNAHDILAGLHAHESYCGSRTIVCHKCGQPIPIKDVAMHARVHDAERQRRTTPPLCSNMVCVRQAAAAPHNVLRLCQTCFGPFWVPGEDQGHMKLLQTVARRIHLQLTTGCGNKWCRNKNCATSTGTPQEANMAASTLIPLITSLRQALASGSRPELYLCVDEATTRRRFLAEVLEQDLAGKYAIEWCVKGLEAEREDLDRAKTWVEGNAPRK</sequence>
<keyword evidence="2" id="KW-0833">Ubl conjugation pathway</keyword>
<dbReference type="InterPro" id="IPR042299">
    <property type="entry name" value="Ufd1-like_Nn"/>
</dbReference>
<evidence type="ECO:0000256" key="1">
    <source>
        <dbReference type="ARBA" id="ARBA00006043"/>
    </source>
</evidence>
<evidence type="ECO:0000256" key="2">
    <source>
        <dbReference type="ARBA" id="ARBA00022786"/>
    </source>
</evidence>